<sequence length="95" mass="11304">MTAPAADIITFHQNQSAHYDFPLDRLRIRFGHEGEDEIQIRLEDDGDIFLCYDDRCAKFGEHSAWVNVSFDLFKKEWPAFVKHLRAKQYRQENDE</sequence>
<evidence type="ECO:0000313" key="1">
    <source>
        <dbReference type="EMBL" id="KKL78589.1"/>
    </source>
</evidence>
<protein>
    <submittedName>
        <fullName evidence="1">Uncharacterized protein</fullName>
    </submittedName>
</protein>
<dbReference type="EMBL" id="LAZR01023413">
    <property type="protein sequence ID" value="KKL78589.1"/>
    <property type="molecule type" value="Genomic_DNA"/>
</dbReference>
<dbReference type="AlphaFoldDB" id="A0A0F9EX09"/>
<accession>A0A0F9EX09</accession>
<name>A0A0F9EX09_9ZZZZ</name>
<organism evidence="1">
    <name type="scientific">marine sediment metagenome</name>
    <dbReference type="NCBI Taxonomy" id="412755"/>
    <lineage>
        <taxon>unclassified sequences</taxon>
        <taxon>metagenomes</taxon>
        <taxon>ecological metagenomes</taxon>
    </lineage>
</organism>
<proteinExistence type="predicted"/>
<gene>
    <name evidence="1" type="ORF">LCGC14_2023370</name>
</gene>
<comment type="caution">
    <text evidence="1">The sequence shown here is derived from an EMBL/GenBank/DDBJ whole genome shotgun (WGS) entry which is preliminary data.</text>
</comment>
<reference evidence="1" key="1">
    <citation type="journal article" date="2015" name="Nature">
        <title>Complex archaea that bridge the gap between prokaryotes and eukaryotes.</title>
        <authorList>
            <person name="Spang A."/>
            <person name="Saw J.H."/>
            <person name="Jorgensen S.L."/>
            <person name="Zaremba-Niedzwiedzka K."/>
            <person name="Martijn J."/>
            <person name="Lind A.E."/>
            <person name="van Eijk R."/>
            <person name="Schleper C."/>
            <person name="Guy L."/>
            <person name="Ettema T.J."/>
        </authorList>
    </citation>
    <scope>NUCLEOTIDE SEQUENCE</scope>
</reference>